<dbReference type="InterPro" id="IPR038185">
    <property type="entry name" value="MyTH4_dom_sf"/>
</dbReference>
<comment type="caution">
    <text evidence="2">The sequence shown here is derived from an EMBL/GenBank/DDBJ whole genome shotgun (WGS) entry which is preliminary data.</text>
</comment>
<gene>
    <name evidence="2" type="ORF">AMECASPLE_012627</name>
</gene>
<dbReference type="Gene3D" id="1.25.40.530">
    <property type="entry name" value="MyTH4 domain"/>
    <property type="match status" value="1"/>
</dbReference>
<dbReference type="PANTHER" id="PTHR22692">
    <property type="entry name" value="MYOSIN VII, XV"/>
    <property type="match status" value="1"/>
</dbReference>
<evidence type="ECO:0000259" key="1">
    <source>
        <dbReference type="PROSITE" id="PS51016"/>
    </source>
</evidence>
<evidence type="ECO:0000313" key="2">
    <source>
        <dbReference type="EMBL" id="MEQ2279760.1"/>
    </source>
</evidence>
<feature type="non-terminal residue" evidence="2">
    <location>
        <position position="225"/>
    </location>
</feature>
<accession>A0ABV0XE74</accession>
<reference evidence="2 3" key="1">
    <citation type="submission" date="2021-06" db="EMBL/GenBank/DDBJ databases">
        <authorList>
            <person name="Palmer J.M."/>
        </authorList>
    </citation>
    <scope>NUCLEOTIDE SEQUENCE [LARGE SCALE GENOMIC DNA]</scope>
    <source>
        <strain evidence="2 3">AS_MEX2019</strain>
        <tissue evidence="2">Muscle</tissue>
    </source>
</reference>
<dbReference type="Proteomes" id="UP001469553">
    <property type="component" value="Unassembled WGS sequence"/>
</dbReference>
<dbReference type="InterPro" id="IPR000857">
    <property type="entry name" value="MyTH4_dom"/>
</dbReference>
<dbReference type="Pfam" id="PF00784">
    <property type="entry name" value="MyTH4"/>
    <property type="match status" value="1"/>
</dbReference>
<sequence length="225" mass="25633">MPVTGRNFSDAVQHTEVPIQESLILYNDSEISDLAVKCFKKLMQFMGEIQPENKTTQADCLNHILLLGQEKEILRDEIYCQVIKQSTNNSIRSSCTFGWRMLNLITGFFPCSDILHPYVMHHLQEISQDNDHPYQEMAAVCMDNLQRSMIFGGRRNIPSQVEMEALLTGKTSQRMIIQLPGGAEFPVKIRSFSVVVDVVTELCENMGIVEFAEVKEFSILAKRLQ</sequence>
<feature type="domain" description="MyTH4" evidence="1">
    <location>
        <begin position="14"/>
        <end position="167"/>
    </location>
</feature>
<dbReference type="PROSITE" id="PS51016">
    <property type="entry name" value="MYTH4"/>
    <property type="match status" value="1"/>
</dbReference>
<dbReference type="PANTHER" id="PTHR22692:SF16">
    <property type="entry name" value="MYOSIN XVB"/>
    <property type="match status" value="1"/>
</dbReference>
<dbReference type="InterPro" id="IPR051567">
    <property type="entry name" value="Unconventional_Myosin_ATPase"/>
</dbReference>
<keyword evidence="3" id="KW-1185">Reference proteome</keyword>
<name>A0ABV0XE74_9TELE</name>
<evidence type="ECO:0000313" key="3">
    <source>
        <dbReference type="Proteomes" id="UP001469553"/>
    </source>
</evidence>
<dbReference type="EMBL" id="JAHRIP010000800">
    <property type="protein sequence ID" value="MEQ2279760.1"/>
    <property type="molecule type" value="Genomic_DNA"/>
</dbReference>
<dbReference type="SMART" id="SM00139">
    <property type="entry name" value="MyTH4"/>
    <property type="match status" value="1"/>
</dbReference>
<organism evidence="2 3">
    <name type="scientific">Ameca splendens</name>
    <dbReference type="NCBI Taxonomy" id="208324"/>
    <lineage>
        <taxon>Eukaryota</taxon>
        <taxon>Metazoa</taxon>
        <taxon>Chordata</taxon>
        <taxon>Craniata</taxon>
        <taxon>Vertebrata</taxon>
        <taxon>Euteleostomi</taxon>
        <taxon>Actinopterygii</taxon>
        <taxon>Neopterygii</taxon>
        <taxon>Teleostei</taxon>
        <taxon>Neoteleostei</taxon>
        <taxon>Acanthomorphata</taxon>
        <taxon>Ovalentaria</taxon>
        <taxon>Atherinomorphae</taxon>
        <taxon>Cyprinodontiformes</taxon>
        <taxon>Goodeidae</taxon>
        <taxon>Ameca</taxon>
    </lineage>
</organism>
<protein>
    <recommendedName>
        <fullName evidence="1">MyTH4 domain-containing protein</fullName>
    </recommendedName>
</protein>
<proteinExistence type="predicted"/>